<comment type="subcellular location">
    <subcellularLocation>
        <location evidence="1">Nucleus</location>
    </subcellularLocation>
</comment>
<dbReference type="Gene3D" id="1.10.20.10">
    <property type="entry name" value="Histone, subunit A"/>
    <property type="match status" value="1"/>
</dbReference>
<evidence type="ECO:0000256" key="3">
    <source>
        <dbReference type="SAM" id="MobiDB-lite"/>
    </source>
</evidence>
<dbReference type="OMA" id="EACLQET"/>
<proteinExistence type="predicted"/>
<dbReference type="VEuPathDB" id="FungiDB:HpaG805051"/>
<evidence type="ECO:0000259" key="4">
    <source>
        <dbReference type="Pfam" id="PF00808"/>
    </source>
</evidence>
<organism evidence="5 6">
    <name type="scientific">Hyaloperonospora arabidopsidis (strain Emoy2)</name>
    <name type="common">Downy mildew agent</name>
    <name type="synonym">Peronospora arabidopsidis</name>
    <dbReference type="NCBI Taxonomy" id="559515"/>
    <lineage>
        <taxon>Eukaryota</taxon>
        <taxon>Sar</taxon>
        <taxon>Stramenopiles</taxon>
        <taxon>Oomycota</taxon>
        <taxon>Peronosporomycetes</taxon>
        <taxon>Peronosporales</taxon>
        <taxon>Peronosporaceae</taxon>
        <taxon>Hyaloperonospora</taxon>
    </lineage>
</organism>
<evidence type="ECO:0000256" key="2">
    <source>
        <dbReference type="ARBA" id="ARBA00023242"/>
    </source>
</evidence>
<dbReference type="InterPro" id="IPR009072">
    <property type="entry name" value="Histone-fold"/>
</dbReference>
<feature type="region of interest" description="Disordered" evidence="3">
    <location>
        <begin position="127"/>
        <end position="194"/>
    </location>
</feature>
<keyword evidence="2" id="KW-0539">Nucleus</keyword>
<dbReference type="GO" id="GO:0008622">
    <property type="term" value="C:epsilon DNA polymerase complex"/>
    <property type="evidence" value="ECO:0007669"/>
    <property type="project" value="TreeGrafter"/>
</dbReference>
<evidence type="ECO:0000256" key="1">
    <source>
        <dbReference type="ARBA" id="ARBA00004123"/>
    </source>
</evidence>
<reference evidence="5" key="2">
    <citation type="submission" date="2015-06" db="UniProtKB">
        <authorList>
            <consortium name="EnsemblProtists"/>
        </authorList>
    </citation>
    <scope>IDENTIFICATION</scope>
    <source>
        <strain evidence="5">Emoy2</strain>
    </source>
</reference>
<dbReference type="SUPFAM" id="SSF47113">
    <property type="entry name" value="Histone-fold"/>
    <property type="match status" value="1"/>
</dbReference>
<dbReference type="Pfam" id="PF00808">
    <property type="entry name" value="CBFD_NFYB_HMF"/>
    <property type="match status" value="1"/>
</dbReference>
<dbReference type="PANTHER" id="PTHR46172:SF1">
    <property type="entry name" value="DNA POLYMERASE EPSILON SUBUNIT 3"/>
    <property type="match status" value="1"/>
</dbReference>
<evidence type="ECO:0000313" key="6">
    <source>
        <dbReference type="Proteomes" id="UP000011713"/>
    </source>
</evidence>
<sequence>MEHEHAASLTARAVKKALPDRAIVTREAQRTLNSATSVFTLYLASLAHETAVTNKRSTVMLKDVLQTLKDADFEHFIEPIEACVRETKEAANKKRKYQEDMMEVEDGAETTSEVAAQLDEVAIDTNGEEENAEEGGMPIDEPLDVEHNYSGDADESLVDGAVQDKAAVGQVRGSQTAREGKTEDKDDEAEAMEQ</sequence>
<dbReference type="eggNOG" id="KOG0870">
    <property type="taxonomic scope" value="Eukaryota"/>
</dbReference>
<dbReference type="GO" id="GO:0031490">
    <property type="term" value="F:chromatin DNA binding"/>
    <property type="evidence" value="ECO:0007669"/>
    <property type="project" value="TreeGrafter"/>
</dbReference>
<dbReference type="GO" id="GO:0046982">
    <property type="term" value="F:protein heterodimerization activity"/>
    <property type="evidence" value="ECO:0007669"/>
    <property type="project" value="InterPro"/>
</dbReference>
<dbReference type="CDD" id="cd22928">
    <property type="entry name" value="HFD_POLE3_DPB4"/>
    <property type="match status" value="1"/>
</dbReference>
<dbReference type="GO" id="GO:0006272">
    <property type="term" value="P:leading strand elongation"/>
    <property type="evidence" value="ECO:0007669"/>
    <property type="project" value="TreeGrafter"/>
</dbReference>
<dbReference type="EMBL" id="JH598203">
    <property type="status" value="NOT_ANNOTATED_CDS"/>
    <property type="molecule type" value="Genomic_DNA"/>
</dbReference>
<dbReference type="PANTHER" id="PTHR46172">
    <property type="entry name" value="DNA POLYMERASE EPSILON SUBUNIT 3"/>
    <property type="match status" value="1"/>
</dbReference>
<feature type="domain" description="Transcription factor CBF/NF-Y/archaeal histone" evidence="4">
    <location>
        <begin position="12"/>
        <end position="67"/>
    </location>
</feature>
<protein>
    <recommendedName>
        <fullName evidence="4">Transcription factor CBF/NF-Y/archaeal histone domain-containing protein</fullName>
    </recommendedName>
</protein>
<keyword evidence="6" id="KW-1185">Reference proteome</keyword>
<dbReference type="GO" id="GO:0006974">
    <property type="term" value="P:DNA damage response"/>
    <property type="evidence" value="ECO:0007669"/>
    <property type="project" value="TreeGrafter"/>
</dbReference>
<dbReference type="InParanoid" id="M4BFI2"/>
<dbReference type="EnsemblProtists" id="HpaT805051">
    <property type="protein sequence ID" value="HpaP805051"/>
    <property type="gene ID" value="HpaG805051"/>
</dbReference>
<reference evidence="6" key="1">
    <citation type="journal article" date="2010" name="Science">
        <title>Signatures of adaptation to obligate biotrophy in the Hyaloperonospora arabidopsidis genome.</title>
        <authorList>
            <person name="Baxter L."/>
            <person name="Tripathy S."/>
            <person name="Ishaque N."/>
            <person name="Boot N."/>
            <person name="Cabral A."/>
            <person name="Kemen E."/>
            <person name="Thines M."/>
            <person name="Ah-Fong A."/>
            <person name="Anderson R."/>
            <person name="Badejoko W."/>
            <person name="Bittner-Eddy P."/>
            <person name="Boore J.L."/>
            <person name="Chibucos M.C."/>
            <person name="Coates M."/>
            <person name="Dehal P."/>
            <person name="Delehaunty K."/>
            <person name="Dong S."/>
            <person name="Downton P."/>
            <person name="Dumas B."/>
            <person name="Fabro G."/>
            <person name="Fronick C."/>
            <person name="Fuerstenberg S.I."/>
            <person name="Fulton L."/>
            <person name="Gaulin E."/>
            <person name="Govers F."/>
            <person name="Hughes L."/>
            <person name="Humphray S."/>
            <person name="Jiang R.H."/>
            <person name="Judelson H."/>
            <person name="Kamoun S."/>
            <person name="Kyung K."/>
            <person name="Meijer H."/>
            <person name="Minx P."/>
            <person name="Morris P."/>
            <person name="Nelson J."/>
            <person name="Phuntumart V."/>
            <person name="Qutob D."/>
            <person name="Rehmany A."/>
            <person name="Rougon-Cardoso A."/>
            <person name="Ryden P."/>
            <person name="Torto-Alalibo T."/>
            <person name="Studholme D."/>
            <person name="Wang Y."/>
            <person name="Win J."/>
            <person name="Wood J."/>
            <person name="Clifton S.W."/>
            <person name="Rogers J."/>
            <person name="Van den Ackerveken G."/>
            <person name="Jones J.D."/>
            <person name="McDowell J.M."/>
            <person name="Beynon J."/>
            <person name="Tyler B.M."/>
        </authorList>
    </citation>
    <scope>NUCLEOTIDE SEQUENCE [LARGE SCALE GENOMIC DNA]</scope>
    <source>
        <strain evidence="6">Emoy2</strain>
    </source>
</reference>
<feature type="compositionally biased region" description="Acidic residues" evidence="3">
    <location>
        <begin position="185"/>
        <end position="194"/>
    </location>
</feature>
<dbReference type="GO" id="GO:0031507">
    <property type="term" value="P:heterochromatin formation"/>
    <property type="evidence" value="ECO:0007669"/>
    <property type="project" value="TreeGrafter"/>
</dbReference>
<name>M4BFI2_HYAAE</name>
<dbReference type="STRING" id="559515.M4BFI2"/>
<dbReference type="InterPro" id="IPR051377">
    <property type="entry name" value="DNA_Pol-Epsilon_Subunit"/>
</dbReference>
<dbReference type="AlphaFoldDB" id="M4BFI2"/>
<dbReference type="GO" id="GO:0008623">
    <property type="term" value="C:CHRAC"/>
    <property type="evidence" value="ECO:0007669"/>
    <property type="project" value="TreeGrafter"/>
</dbReference>
<dbReference type="HOGENOM" id="CLU_114333_1_0_1"/>
<dbReference type="Proteomes" id="UP000011713">
    <property type="component" value="Unassembled WGS sequence"/>
</dbReference>
<accession>M4BFI2</accession>
<dbReference type="InterPro" id="IPR003958">
    <property type="entry name" value="CBFA_NFYB_domain"/>
</dbReference>
<evidence type="ECO:0000313" key="5">
    <source>
        <dbReference type="EnsemblProtists" id="HpaP805051"/>
    </source>
</evidence>